<dbReference type="AlphaFoldDB" id="A0A4P7UQT2"/>
<keyword evidence="1" id="KW-1133">Transmembrane helix</keyword>
<dbReference type="OrthoDB" id="3870305at2"/>
<protein>
    <recommendedName>
        <fullName evidence="4">Intracellular septation protein A</fullName>
    </recommendedName>
</protein>
<dbReference type="Proteomes" id="UP000297065">
    <property type="component" value="Chromosome"/>
</dbReference>
<keyword evidence="1" id="KW-0812">Transmembrane</keyword>
<evidence type="ECO:0000313" key="2">
    <source>
        <dbReference type="EMBL" id="QCC85982.1"/>
    </source>
</evidence>
<evidence type="ECO:0000256" key="1">
    <source>
        <dbReference type="SAM" id="Phobius"/>
    </source>
</evidence>
<evidence type="ECO:0008006" key="4">
    <source>
        <dbReference type="Google" id="ProtNLM"/>
    </source>
</evidence>
<accession>A0A4P7UQT2</accession>
<proteinExistence type="predicted"/>
<feature type="transmembrane region" description="Helical" evidence="1">
    <location>
        <begin position="158"/>
        <end position="177"/>
    </location>
</feature>
<organism evidence="2 3">
    <name type="scientific">Desulfovibrio desulfuricans</name>
    <dbReference type="NCBI Taxonomy" id="876"/>
    <lineage>
        <taxon>Bacteria</taxon>
        <taxon>Pseudomonadati</taxon>
        <taxon>Thermodesulfobacteriota</taxon>
        <taxon>Desulfovibrionia</taxon>
        <taxon>Desulfovibrionales</taxon>
        <taxon>Desulfovibrionaceae</taxon>
        <taxon>Desulfovibrio</taxon>
    </lineage>
</organism>
<name>A0A4P7UQT2_DESDE</name>
<evidence type="ECO:0000313" key="3">
    <source>
        <dbReference type="Proteomes" id="UP000297065"/>
    </source>
</evidence>
<gene>
    <name evidence="2" type="ORF">DDIC_08860</name>
</gene>
<sequence length="189" mass="20849">MMGFIKLLLSFAPWLSFLIIAHGSMFRLELGLCVALGLSIIMGVLRLHRGIILWVGLAFFSAAAVLVIGFKNMWTVQYMGVLANGSLALGTWAGVVTGKPFTLEYAKDHTDPALWSSPFFLRSNTIIASAWGGAFTCNALLAWLKMKQLFFSELTCELLSYTVLIGVAVFTQWYPAYLRGLRAKRTEAA</sequence>
<feature type="transmembrane region" description="Helical" evidence="1">
    <location>
        <begin position="51"/>
        <end position="70"/>
    </location>
</feature>
<keyword evidence="1" id="KW-0472">Membrane</keyword>
<reference evidence="2 3" key="1">
    <citation type="submission" date="2019-02" db="EMBL/GenBank/DDBJ databases">
        <title>Complete Genome Sequence of Desulfovibrio desulfuricans IC1, a Sulfonate Utilizing Anaerobe.</title>
        <authorList>
            <person name="Day L.A."/>
            <person name="De Leon K.B."/>
            <person name="Wall J.D."/>
        </authorList>
    </citation>
    <scope>NUCLEOTIDE SEQUENCE [LARGE SCALE GENOMIC DNA]</scope>
    <source>
        <strain evidence="2 3">IC1</strain>
    </source>
</reference>
<dbReference type="EMBL" id="CP036295">
    <property type="protein sequence ID" value="QCC85982.1"/>
    <property type="molecule type" value="Genomic_DNA"/>
</dbReference>
<dbReference type="RefSeq" id="WP_136400104.1">
    <property type="nucleotide sequence ID" value="NZ_CP036295.1"/>
</dbReference>
<feature type="transmembrane region" description="Helical" evidence="1">
    <location>
        <begin position="126"/>
        <end position="146"/>
    </location>
</feature>